<dbReference type="eggNOG" id="ENOG5033U9G">
    <property type="taxonomic scope" value="Bacteria"/>
</dbReference>
<evidence type="ECO:0000256" key="1">
    <source>
        <dbReference type="SAM" id="MobiDB-lite"/>
    </source>
</evidence>
<name>A0A0A0NEQ2_STRRN</name>
<dbReference type="RefSeq" id="WP_020868899.1">
    <property type="nucleotide sequence ID" value="NC_022785.1"/>
</dbReference>
<comment type="caution">
    <text evidence="2">The sequence shown here is derived from an EMBL/GenBank/DDBJ whole genome shotgun (WGS) entry which is preliminary data.</text>
</comment>
<dbReference type="Pfam" id="PF14433">
    <property type="entry name" value="SUKH-3"/>
    <property type="match status" value="1"/>
</dbReference>
<dbReference type="KEGG" id="src:M271_19605"/>
<evidence type="ECO:0008006" key="4">
    <source>
        <dbReference type="Google" id="ProtNLM"/>
    </source>
</evidence>
<proteinExistence type="predicted"/>
<accession>A0A0A0NEQ2</accession>
<dbReference type="HOGENOM" id="CLU_1626196_0_0_11"/>
<reference evidence="2 3" key="1">
    <citation type="journal article" date="2018" name="J. Biol. Chem.">
        <title>Discovery of the actinoplanic acid pathway in Streptomyces rapamycinicus reveals a genetically conserved synergism with rapamycin.</title>
        <authorList>
            <person name="Mrak P."/>
            <person name="Krastel P."/>
            <person name="Pivk Lukancic P."/>
            <person name="Tao J."/>
            <person name="Pistorius D."/>
            <person name="Moore C.M."/>
        </authorList>
    </citation>
    <scope>NUCLEOTIDE SEQUENCE [LARGE SCALE GENOMIC DNA]</scope>
    <source>
        <strain evidence="2 3">NRRL 5491</strain>
    </source>
</reference>
<dbReference type="Proteomes" id="UP000281594">
    <property type="component" value="Unassembled WGS sequence"/>
</dbReference>
<gene>
    <name evidence="2" type="ORF">D3C57_123965</name>
</gene>
<dbReference type="AlphaFoldDB" id="A0A0A0NEQ2"/>
<protein>
    <recommendedName>
        <fullName evidence="4">SUKH-3 domain containing protein</fullName>
    </recommendedName>
</protein>
<sequence>MSQAHQAPQAPQTAQAAPGARTPQPTRPARQSIDRLDVTRFSVAVDAALREAGWQPGHWDMRRAEVWADTLRAHTSPAGHRHAVFPAAVEAWAEFGGLHIQPPGAGREIAPTPFRIDPLLGLHLARTLGDLGRALETEVSPLGEEADGQAVLTIDAEGRVYSLDHTGDWYLGPTLDAALSTLVTGALPARLTRA</sequence>
<dbReference type="InterPro" id="IPR025850">
    <property type="entry name" value="SUKH-3"/>
</dbReference>
<dbReference type="EMBL" id="QYCY01000001">
    <property type="protein sequence ID" value="RLV81496.1"/>
    <property type="molecule type" value="Genomic_DNA"/>
</dbReference>
<dbReference type="STRING" id="1343740.M271_19605"/>
<organism evidence="2 3">
    <name type="scientific">Streptomyces rapamycinicus (strain ATCC 29253 / DSM 41530 / NRRL 5491 / AYB-994)</name>
    <name type="common">Streptomyces hygroscopicus (strain ATCC 29253)</name>
    <dbReference type="NCBI Taxonomy" id="1343740"/>
    <lineage>
        <taxon>Bacteria</taxon>
        <taxon>Bacillati</taxon>
        <taxon>Actinomycetota</taxon>
        <taxon>Actinomycetes</taxon>
        <taxon>Kitasatosporales</taxon>
        <taxon>Streptomycetaceae</taxon>
        <taxon>Streptomyces</taxon>
        <taxon>Streptomyces violaceusniger group</taxon>
    </lineage>
</organism>
<evidence type="ECO:0000313" key="2">
    <source>
        <dbReference type="EMBL" id="RLV81496.1"/>
    </source>
</evidence>
<feature type="compositionally biased region" description="Low complexity" evidence="1">
    <location>
        <begin position="1"/>
        <end position="31"/>
    </location>
</feature>
<evidence type="ECO:0000313" key="3">
    <source>
        <dbReference type="Proteomes" id="UP000281594"/>
    </source>
</evidence>
<feature type="region of interest" description="Disordered" evidence="1">
    <location>
        <begin position="1"/>
        <end position="35"/>
    </location>
</feature>